<sequence length="294" mass="34367">MENAAYIIVFAMVVSLVLIQINRTEASPIIALVNRWLRWGIFSTGGAYVLKGLLMLDHPYWMLVIMFALIWFLGETLYNWMAIKAYSYSELPLFPNYEPNESGEEWPTQKRFLKMREEIRANGFVHLCSMRARVMGSVYVRISVYQDASTATRLQITFLPQTKTNGMATIIGLSTLTADGCRYVTDNTFMPYAGFYPENWFVERRPWIRSLTSLLKRHKNRLEKNDETLVPHTSDPLEETNAHQRMIERLNVEMGFLTTPLQREEQGRITNAGRYRTWKELWTLNYLGKSMRYS</sequence>
<feature type="transmembrane region" description="Helical" evidence="1">
    <location>
        <begin position="36"/>
        <end position="54"/>
    </location>
</feature>
<name>A0A2U8E1M8_9BACT</name>
<dbReference type="OrthoDB" id="186885at2"/>
<evidence type="ECO:0000313" key="2">
    <source>
        <dbReference type="EMBL" id="AWI08695.1"/>
    </source>
</evidence>
<evidence type="ECO:0000313" key="3">
    <source>
        <dbReference type="Proteomes" id="UP000244896"/>
    </source>
</evidence>
<protein>
    <submittedName>
        <fullName evidence="2">Uncharacterized protein</fullName>
    </submittedName>
</protein>
<keyword evidence="3" id="KW-1185">Reference proteome</keyword>
<accession>A0A2U8E1M8</accession>
<reference evidence="2 3" key="1">
    <citation type="journal article" date="2018" name="Syst. Appl. Microbiol.">
        <title>Ereboglobus luteus gen. nov. sp. nov. from cockroach guts, and new insights into the oxygen relationship of the genera Opitutus and Didymococcus (Verrucomicrobia: Opitutaceae).</title>
        <authorList>
            <person name="Tegtmeier D."/>
            <person name="Belitz A."/>
            <person name="Radek R."/>
            <person name="Heimerl T."/>
            <person name="Brune A."/>
        </authorList>
    </citation>
    <scope>NUCLEOTIDE SEQUENCE [LARGE SCALE GENOMIC DNA]</scope>
    <source>
        <strain evidence="2 3">Ho45</strain>
    </source>
</reference>
<evidence type="ECO:0000256" key="1">
    <source>
        <dbReference type="SAM" id="Phobius"/>
    </source>
</evidence>
<feature type="transmembrane region" description="Helical" evidence="1">
    <location>
        <begin position="6"/>
        <end position="24"/>
    </location>
</feature>
<dbReference type="EMBL" id="CP023004">
    <property type="protein sequence ID" value="AWI08695.1"/>
    <property type="molecule type" value="Genomic_DNA"/>
</dbReference>
<gene>
    <name evidence="2" type="ORF">CKA38_04990</name>
</gene>
<keyword evidence="1" id="KW-0812">Transmembrane</keyword>
<dbReference type="Proteomes" id="UP000244896">
    <property type="component" value="Chromosome"/>
</dbReference>
<feature type="transmembrane region" description="Helical" evidence="1">
    <location>
        <begin position="60"/>
        <end position="78"/>
    </location>
</feature>
<dbReference type="RefSeq" id="WP_108824504.1">
    <property type="nucleotide sequence ID" value="NZ_CP023004.1"/>
</dbReference>
<dbReference type="KEGG" id="elut:CKA38_04990"/>
<proteinExistence type="predicted"/>
<keyword evidence="1" id="KW-1133">Transmembrane helix</keyword>
<dbReference type="AlphaFoldDB" id="A0A2U8E1M8"/>
<keyword evidence="1" id="KW-0472">Membrane</keyword>
<organism evidence="2 3">
    <name type="scientific">Ereboglobus luteus</name>
    <dbReference type="NCBI Taxonomy" id="1796921"/>
    <lineage>
        <taxon>Bacteria</taxon>
        <taxon>Pseudomonadati</taxon>
        <taxon>Verrucomicrobiota</taxon>
        <taxon>Opitutia</taxon>
        <taxon>Opitutales</taxon>
        <taxon>Opitutaceae</taxon>
        <taxon>Ereboglobus</taxon>
    </lineage>
</organism>